<comment type="caution">
    <text evidence="1">The sequence shown here is derived from an EMBL/GenBank/DDBJ whole genome shotgun (WGS) entry which is preliminary data.</text>
</comment>
<dbReference type="AlphaFoldDB" id="A0A0B1PE76"/>
<dbReference type="HOGENOM" id="CLU_1190642_0_0_1"/>
<keyword evidence="2" id="KW-1185">Reference proteome</keyword>
<sequence length="233" mass="27674">MIHNRVQQLLDYMIQTIEPTLYERVIIANPMKKRTPTILYRAVKNVLKSFKNSAEIDLKTKLDRLERSSKTVNLDIWLNSWIQLEETAKVSNFTWADEVIDRFHAALSHRSIFFATSFAAFIWTGRIALTQLAEQHRQCEAKHKRFEHITSQELENFYKPPVTFALNNKTNTLENERNNEKKKRDQKKKDICACGIWSHNIKKCYFLNDDLRPHNWIDRRSKKKKIKTIQLSL</sequence>
<accession>A0A0B1PE76</accession>
<reference evidence="1 2" key="1">
    <citation type="journal article" date="2014" name="BMC Genomics">
        <title>Adaptive genomic structural variation in the grape powdery mildew pathogen, Erysiphe necator.</title>
        <authorList>
            <person name="Jones L."/>
            <person name="Riaz S."/>
            <person name="Morales-Cruz A."/>
            <person name="Amrine K.C."/>
            <person name="McGuire B."/>
            <person name="Gubler W.D."/>
            <person name="Walker M.A."/>
            <person name="Cantu D."/>
        </authorList>
    </citation>
    <scope>NUCLEOTIDE SEQUENCE [LARGE SCALE GENOMIC DNA]</scope>
    <source>
        <strain evidence="2">c</strain>
    </source>
</reference>
<organism evidence="1 2">
    <name type="scientific">Uncinula necator</name>
    <name type="common">Grape powdery mildew</name>
    <dbReference type="NCBI Taxonomy" id="52586"/>
    <lineage>
        <taxon>Eukaryota</taxon>
        <taxon>Fungi</taxon>
        <taxon>Dikarya</taxon>
        <taxon>Ascomycota</taxon>
        <taxon>Pezizomycotina</taxon>
        <taxon>Leotiomycetes</taxon>
        <taxon>Erysiphales</taxon>
        <taxon>Erysiphaceae</taxon>
        <taxon>Erysiphe</taxon>
    </lineage>
</organism>
<evidence type="ECO:0000313" key="2">
    <source>
        <dbReference type="Proteomes" id="UP000030854"/>
    </source>
</evidence>
<name>A0A0B1PE76_UNCNE</name>
<evidence type="ECO:0000313" key="1">
    <source>
        <dbReference type="EMBL" id="KHJ34929.1"/>
    </source>
</evidence>
<dbReference type="EMBL" id="JNVN01000618">
    <property type="protein sequence ID" value="KHJ34929.1"/>
    <property type="molecule type" value="Genomic_DNA"/>
</dbReference>
<proteinExistence type="predicted"/>
<gene>
    <name evidence="1" type="ORF">EV44_g3771</name>
</gene>
<protein>
    <submittedName>
        <fullName evidence="1">Uncharacterized protein</fullName>
    </submittedName>
</protein>
<dbReference type="Proteomes" id="UP000030854">
    <property type="component" value="Unassembled WGS sequence"/>
</dbReference>